<name>W4LIU0_ENTF1</name>
<dbReference type="Pfam" id="PF07927">
    <property type="entry name" value="HicA_toxin"/>
    <property type="match status" value="1"/>
</dbReference>
<dbReference type="InterPro" id="IPR038570">
    <property type="entry name" value="HicA_sf"/>
</dbReference>
<dbReference type="HOGENOM" id="CLU_164851_9_0_7"/>
<evidence type="ECO:0000256" key="1">
    <source>
        <dbReference type="ARBA" id="ARBA00006620"/>
    </source>
</evidence>
<evidence type="ECO:0000256" key="6">
    <source>
        <dbReference type="ARBA" id="ARBA00022884"/>
    </source>
</evidence>
<protein>
    <recommendedName>
        <fullName evidence="10">Type II toxin-antitoxin system HicA family toxin</fullName>
    </recommendedName>
</protein>
<evidence type="ECO:0000256" key="2">
    <source>
        <dbReference type="ARBA" id="ARBA00022649"/>
    </source>
</evidence>
<keyword evidence="2" id="KW-1277">Toxin-antitoxin system</keyword>
<comment type="caution">
    <text evidence="8">The sequence shown here is derived from an EMBL/GenBank/DDBJ whole genome shotgun (WGS) entry which is preliminary data.</text>
</comment>
<dbReference type="SUPFAM" id="SSF54786">
    <property type="entry name" value="YcfA/nrd intein domain"/>
    <property type="match status" value="1"/>
</dbReference>
<organism evidence="8 9">
    <name type="scientific">Entotheonella factor</name>
    <dbReference type="NCBI Taxonomy" id="1429438"/>
    <lineage>
        <taxon>Bacteria</taxon>
        <taxon>Pseudomonadati</taxon>
        <taxon>Nitrospinota/Tectimicrobiota group</taxon>
        <taxon>Candidatus Tectimicrobiota</taxon>
        <taxon>Candidatus Entotheonellia</taxon>
        <taxon>Candidatus Entotheonellales</taxon>
        <taxon>Candidatus Entotheonellaceae</taxon>
        <taxon>Candidatus Entotheonella</taxon>
    </lineage>
</organism>
<dbReference type="GO" id="GO:0016787">
    <property type="term" value="F:hydrolase activity"/>
    <property type="evidence" value="ECO:0007669"/>
    <property type="project" value="UniProtKB-KW"/>
</dbReference>
<keyword evidence="3" id="KW-0540">Nuclease</keyword>
<dbReference type="Gene3D" id="3.30.920.30">
    <property type="entry name" value="Hypothetical protein"/>
    <property type="match status" value="1"/>
</dbReference>
<dbReference type="InterPro" id="IPR012933">
    <property type="entry name" value="HicA_mRNA_interferase"/>
</dbReference>
<dbReference type="GO" id="GO:0004519">
    <property type="term" value="F:endonuclease activity"/>
    <property type="evidence" value="ECO:0007669"/>
    <property type="project" value="UniProtKB-KW"/>
</dbReference>
<keyword evidence="5" id="KW-0378">Hydrolase</keyword>
<evidence type="ECO:0000313" key="8">
    <source>
        <dbReference type="EMBL" id="ETW97887.1"/>
    </source>
</evidence>
<reference evidence="8 9" key="1">
    <citation type="journal article" date="2014" name="Nature">
        <title>An environmental bacterial taxon with a large and distinct metabolic repertoire.</title>
        <authorList>
            <person name="Wilson M.C."/>
            <person name="Mori T."/>
            <person name="Ruckert C."/>
            <person name="Uria A.R."/>
            <person name="Helf M.J."/>
            <person name="Takada K."/>
            <person name="Gernert C."/>
            <person name="Steffens U.A."/>
            <person name="Heycke N."/>
            <person name="Schmitt S."/>
            <person name="Rinke C."/>
            <person name="Helfrich E.J."/>
            <person name="Brachmann A.O."/>
            <person name="Gurgui C."/>
            <person name="Wakimoto T."/>
            <person name="Kracht M."/>
            <person name="Crusemann M."/>
            <person name="Hentschel U."/>
            <person name="Abe I."/>
            <person name="Matsunaga S."/>
            <person name="Kalinowski J."/>
            <person name="Takeyama H."/>
            <person name="Piel J."/>
        </authorList>
    </citation>
    <scope>NUCLEOTIDE SEQUENCE [LARGE SCALE GENOMIC DNA]</scope>
    <source>
        <strain evidence="9">TSY1</strain>
    </source>
</reference>
<proteinExistence type="inferred from homology"/>
<dbReference type="GO" id="GO:0003729">
    <property type="term" value="F:mRNA binding"/>
    <property type="evidence" value="ECO:0007669"/>
    <property type="project" value="InterPro"/>
</dbReference>
<dbReference type="EMBL" id="AZHW01000608">
    <property type="protein sequence ID" value="ETW97887.1"/>
    <property type="molecule type" value="Genomic_DNA"/>
</dbReference>
<keyword evidence="7" id="KW-0346">Stress response</keyword>
<keyword evidence="9" id="KW-1185">Reference proteome</keyword>
<accession>W4LIU0</accession>
<dbReference type="Proteomes" id="UP000019141">
    <property type="component" value="Unassembled WGS sequence"/>
</dbReference>
<evidence type="ECO:0008006" key="10">
    <source>
        <dbReference type="Google" id="ProtNLM"/>
    </source>
</evidence>
<evidence type="ECO:0000256" key="7">
    <source>
        <dbReference type="ARBA" id="ARBA00023016"/>
    </source>
</evidence>
<comment type="similarity">
    <text evidence="1">Belongs to the HicA mRNA interferase family.</text>
</comment>
<evidence type="ECO:0000313" key="9">
    <source>
        <dbReference type="Proteomes" id="UP000019141"/>
    </source>
</evidence>
<keyword evidence="4" id="KW-0255">Endonuclease</keyword>
<keyword evidence="6" id="KW-0694">RNA-binding</keyword>
<evidence type="ECO:0000256" key="3">
    <source>
        <dbReference type="ARBA" id="ARBA00022722"/>
    </source>
</evidence>
<evidence type="ECO:0000256" key="4">
    <source>
        <dbReference type="ARBA" id="ARBA00022759"/>
    </source>
</evidence>
<evidence type="ECO:0000256" key="5">
    <source>
        <dbReference type="ARBA" id="ARBA00022801"/>
    </source>
</evidence>
<dbReference type="AlphaFoldDB" id="W4LIU0"/>
<gene>
    <name evidence="8" type="ORF">ETSY1_21020</name>
</gene>
<sequence>MPPFGPIKRQELIYFLRHLGFAGPYAGGKHQFMVQGNLRLRIPNPHHSDISRQLLGAILKQADIDRTEWENL</sequence>